<accession>A0A7W6J4P9</accession>
<dbReference type="RefSeq" id="WP_183366001.1">
    <property type="nucleotide sequence ID" value="NZ_JACIEZ010000003.1"/>
</dbReference>
<name>A0A7W6J4P9_9HYPH</name>
<feature type="signal peptide" evidence="1">
    <location>
        <begin position="1"/>
        <end position="20"/>
    </location>
</feature>
<evidence type="ECO:0000313" key="2">
    <source>
        <dbReference type="EMBL" id="MBB4064738.1"/>
    </source>
</evidence>
<dbReference type="AlphaFoldDB" id="A0A7W6J4P9"/>
<feature type="chain" id="PRO_5031181947" evidence="1">
    <location>
        <begin position="21"/>
        <end position="129"/>
    </location>
</feature>
<dbReference type="Proteomes" id="UP000528286">
    <property type="component" value="Unassembled WGS sequence"/>
</dbReference>
<reference evidence="2 3" key="1">
    <citation type="submission" date="2020-08" db="EMBL/GenBank/DDBJ databases">
        <title>Genomic Encyclopedia of Type Strains, Phase IV (KMG-IV): sequencing the most valuable type-strain genomes for metagenomic binning, comparative biology and taxonomic classification.</title>
        <authorList>
            <person name="Goeker M."/>
        </authorList>
    </citation>
    <scope>NUCLEOTIDE SEQUENCE [LARGE SCALE GENOMIC DNA]</scope>
    <source>
        <strain evidence="2 3">DSM 29853</strain>
    </source>
</reference>
<organism evidence="2 3">
    <name type="scientific">Gellertiella hungarica</name>
    <dbReference type="NCBI Taxonomy" id="1572859"/>
    <lineage>
        <taxon>Bacteria</taxon>
        <taxon>Pseudomonadati</taxon>
        <taxon>Pseudomonadota</taxon>
        <taxon>Alphaproteobacteria</taxon>
        <taxon>Hyphomicrobiales</taxon>
        <taxon>Rhizobiaceae</taxon>
        <taxon>Gellertiella</taxon>
    </lineage>
</organism>
<keyword evidence="1" id="KW-0732">Signal</keyword>
<gene>
    <name evidence="2" type="ORF">GGR23_001925</name>
</gene>
<evidence type="ECO:0000313" key="3">
    <source>
        <dbReference type="Proteomes" id="UP000528286"/>
    </source>
</evidence>
<keyword evidence="3" id="KW-1185">Reference proteome</keyword>
<dbReference type="EMBL" id="JACIEZ010000003">
    <property type="protein sequence ID" value="MBB4064738.1"/>
    <property type="molecule type" value="Genomic_DNA"/>
</dbReference>
<evidence type="ECO:0000256" key="1">
    <source>
        <dbReference type="SAM" id="SignalP"/>
    </source>
</evidence>
<proteinExistence type="predicted"/>
<sequence>MRDLVRNIGAILALSPAVLAATSKGNAIDRKGFESVTFVISTGAIVGSGNFTVTVQESDTTTDGDFTDAAAGDVIGSNLVNPLSADAAFKIGYRGHKRYSRVVLTKNSGTSIAAGAVAILGHANSRPVA</sequence>
<comment type="caution">
    <text evidence="2">The sequence shown here is derived from an EMBL/GenBank/DDBJ whole genome shotgun (WGS) entry which is preliminary data.</text>
</comment>
<protein>
    <submittedName>
        <fullName evidence="2">Uncharacterized protein</fullName>
    </submittedName>
</protein>